<keyword evidence="5" id="KW-1133">Transmembrane helix</keyword>
<comment type="subcellular location">
    <subcellularLocation>
        <location evidence="1">Membrane</location>
        <topology evidence="1">Single-pass membrane protein</topology>
    </subcellularLocation>
</comment>
<comment type="caution">
    <text evidence="6">The sequence shown here is derived from an EMBL/GenBank/DDBJ whole genome shotgun (WGS) entry which is preliminary data.</text>
</comment>
<organism evidence="6 7">
    <name type="scientific">Sesamum angolense</name>
    <dbReference type="NCBI Taxonomy" id="2727404"/>
    <lineage>
        <taxon>Eukaryota</taxon>
        <taxon>Viridiplantae</taxon>
        <taxon>Streptophyta</taxon>
        <taxon>Embryophyta</taxon>
        <taxon>Tracheophyta</taxon>
        <taxon>Spermatophyta</taxon>
        <taxon>Magnoliopsida</taxon>
        <taxon>eudicotyledons</taxon>
        <taxon>Gunneridae</taxon>
        <taxon>Pentapetalae</taxon>
        <taxon>asterids</taxon>
        <taxon>lamiids</taxon>
        <taxon>Lamiales</taxon>
        <taxon>Pedaliaceae</taxon>
        <taxon>Sesamum</taxon>
    </lineage>
</organism>
<proteinExistence type="predicted"/>
<feature type="transmembrane region" description="Helical" evidence="5">
    <location>
        <begin position="15"/>
        <end position="35"/>
    </location>
</feature>
<evidence type="ECO:0000256" key="1">
    <source>
        <dbReference type="ARBA" id="ARBA00004167"/>
    </source>
</evidence>
<dbReference type="GO" id="GO:0005506">
    <property type="term" value="F:iron ion binding"/>
    <property type="evidence" value="ECO:0007669"/>
    <property type="project" value="InterPro"/>
</dbReference>
<reference evidence="6" key="2">
    <citation type="journal article" date="2024" name="Plant">
        <title>Genomic evolution and insights into agronomic trait innovations of Sesamum species.</title>
        <authorList>
            <person name="Miao H."/>
            <person name="Wang L."/>
            <person name="Qu L."/>
            <person name="Liu H."/>
            <person name="Sun Y."/>
            <person name="Le M."/>
            <person name="Wang Q."/>
            <person name="Wei S."/>
            <person name="Zheng Y."/>
            <person name="Lin W."/>
            <person name="Duan Y."/>
            <person name="Cao H."/>
            <person name="Xiong S."/>
            <person name="Wang X."/>
            <person name="Wei L."/>
            <person name="Li C."/>
            <person name="Ma Q."/>
            <person name="Ju M."/>
            <person name="Zhao R."/>
            <person name="Li G."/>
            <person name="Mu C."/>
            <person name="Tian Q."/>
            <person name="Mei H."/>
            <person name="Zhang T."/>
            <person name="Gao T."/>
            <person name="Zhang H."/>
        </authorList>
    </citation>
    <scope>NUCLEOTIDE SEQUENCE</scope>
    <source>
        <strain evidence="6">K16</strain>
    </source>
</reference>
<keyword evidence="4" id="KW-0408">Iron</keyword>
<dbReference type="PANTHER" id="PTHR24286">
    <property type="entry name" value="CYTOCHROME P450 26"/>
    <property type="match status" value="1"/>
</dbReference>
<keyword evidence="3" id="KW-0560">Oxidoreductase</keyword>
<dbReference type="GO" id="GO:0016705">
    <property type="term" value="F:oxidoreductase activity, acting on paired donors, with incorporation or reduction of molecular oxygen"/>
    <property type="evidence" value="ECO:0007669"/>
    <property type="project" value="InterPro"/>
</dbReference>
<dbReference type="GO" id="GO:0010268">
    <property type="term" value="P:brassinosteroid homeostasis"/>
    <property type="evidence" value="ECO:0007669"/>
    <property type="project" value="TreeGrafter"/>
</dbReference>
<dbReference type="GO" id="GO:0020037">
    <property type="term" value="F:heme binding"/>
    <property type="evidence" value="ECO:0007669"/>
    <property type="project" value="InterPro"/>
</dbReference>
<evidence type="ECO:0000256" key="3">
    <source>
        <dbReference type="ARBA" id="ARBA00023002"/>
    </source>
</evidence>
<dbReference type="PANTHER" id="PTHR24286:SF305">
    <property type="entry name" value="CYTOCHROME P450 708A2"/>
    <property type="match status" value="1"/>
</dbReference>
<dbReference type="InterPro" id="IPR001128">
    <property type="entry name" value="Cyt_P450"/>
</dbReference>
<gene>
    <name evidence="6" type="ORF">Sango_2660800</name>
</gene>
<dbReference type="Proteomes" id="UP001289374">
    <property type="component" value="Unassembled WGS sequence"/>
</dbReference>
<dbReference type="InterPro" id="IPR036396">
    <property type="entry name" value="Cyt_P450_sf"/>
</dbReference>
<dbReference type="InterPro" id="IPR002401">
    <property type="entry name" value="Cyt_P450_E_grp-I"/>
</dbReference>
<dbReference type="GO" id="GO:0004497">
    <property type="term" value="F:monooxygenase activity"/>
    <property type="evidence" value="ECO:0007669"/>
    <property type="project" value="InterPro"/>
</dbReference>
<dbReference type="PRINTS" id="PR00463">
    <property type="entry name" value="EP450I"/>
</dbReference>
<dbReference type="GO" id="GO:0016125">
    <property type="term" value="P:sterol metabolic process"/>
    <property type="evidence" value="ECO:0007669"/>
    <property type="project" value="TreeGrafter"/>
</dbReference>
<keyword evidence="5" id="KW-0812">Transmembrane</keyword>
<sequence>MEAYISSSGEISVDLSAVLLLVGTLIIVYISHWIYRWRNPKCSAPLPPGSMGLPSIGETIHLLIPSASLDLPPFIKNRLIRYGPIFRTSVAGRPVVVTADPEFNHFLLRQDGELVESWSLDTFAQVFDQATQSSHKYKRKVTLHQFGVEALKGELLPQMEVMVRKTLSNWSCKDSVEVRSEAVAMTIDFALRQIFSGDLENESLEISGMFRNLQQGLISFPINLPGTAHHKCLQIRNRVTEMIREVVRKRVAESDDERGGGDMLHHIIEEKKTQSFLTEDVIVKMTFGLLFAASDSLSNTLALAFKLLAEHPLVLEELTAEHEAILKKRVNSDSTLTWNEYKSMTFTLQVINEVLRIGSTSPGFFRRALRDIPINGWMIVIATAALHLNDNQFEDPLNSTLGVGR</sequence>
<dbReference type="EMBL" id="JACGWL010000016">
    <property type="protein sequence ID" value="KAK4385368.1"/>
    <property type="molecule type" value="Genomic_DNA"/>
</dbReference>
<name>A0AAE2BH55_9LAMI</name>
<dbReference type="AlphaFoldDB" id="A0AAE2BH55"/>
<evidence type="ECO:0000313" key="7">
    <source>
        <dbReference type="Proteomes" id="UP001289374"/>
    </source>
</evidence>
<keyword evidence="2" id="KW-0479">Metal-binding</keyword>
<evidence type="ECO:0000256" key="4">
    <source>
        <dbReference type="ARBA" id="ARBA00023004"/>
    </source>
</evidence>
<dbReference type="GO" id="GO:0016020">
    <property type="term" value="C:membrane"/>
    <property type="evidence" value="ECO:0007669"/>
    <property type="project" value="UniProtKB-SubCell"/>
</dbReference>
<dbReference type="SUPFAM" id="SSF48264">
    <property type="entry name" value="Cytochrome P450"/>
    <property type="match status" value="1"/>
</dbReference>
<evidence type="ECO:0000313" key="6">
    <source>
        <dbReference type="EMBL" id="KAK4385368.1"/>
    </source>
</evidence>
<dbReference type="Pfam" id="PF00067">
    <property type="entry name" value="p450"/>
    <property type="match status" value="1"/>
</dbReference>
<dbReference type="GO" id="GO:0016132">
    <property type="term" value="P:brassinosteroid biosynthetic process"/>
    <property type="evidence" value="ECO:0007669"/>
    <property type="project" value="TreeGrafter"/>
</dbReference>
<reference evidence="6" key="1">
    <citation type="submission" date="2020-06" db="EMBL/GenBank/DDBJ databases">
        <authorList>
            <person name="Li T."/>
            <person name="Hu X."/>
            <person name="Zhang T."/>
            <person name="Song X."/>
            <person name="Zhang H."/>
            <person name="Dai N."/>
            <person name="Sheng W."/>
            <person name="Hou X."/>
            <person name="Wei L."/>
        </authorList>
    </citation>
    <scope>NUCLEOTIDE SEQUENCE</scope>
    <source>
        <strain evidence="6">K16</strain>
        <tissue evidence="6">Leaf</tissue>
    </source>
</reference>
<keyword evidence="7" id="KW-1185">Reference proteome</keyword>
<protein>
    <submittedName>
        <fullName evidence="6">Cytochrome</fullName>
    </submittedName>
</protein>
<evidence type="ECO:0000256" key="2">
    <source>
        <dbReference type="ARBA" id="ARBA00022723"/>
    </source>
</evidence>
<evidence type="ECO:0000256" key="5">
    <source>
        <dbReference type="SAM" id="Phobius"/>
    </source>
</evidence>
<dbReference type="Gene3D" id="1.10.630.10">
    <property type="entry name" value="Cytochrome P450"/>
    <property type="match status" value="1"/>
</dbReference>
<accession>A0AAE2BH55</accession>
<keyword evidence="5" id="KW-0472">Membrane</keyword>